<organism evidence="10">
    <name type="scientific">Cladocopium goreaui</name>
    <dbReference type="NCBI Taxonomy" id="2562237"/>
    <lineage>
        <taxon>Eukaryota</taxon>
        <taxon>Sar</taxon>
        <taxon>Alveolata</taxon>
        <taxon>Dinophyceae</taxon>
        <taxon>Suessiales</taxon>
        <taxon>Symbiodiniaceae</taxon>
        <taxon>Cladocopium</taxon>
    </lineage>
</organism>
<dbReference type="PROSITE" id="PS50198">
    <property type="entry name" value="PPIC_PPIASE_2"/>
    <property type="match status" value="2"/>
</dbReference>
<comment type="catalytic activity">
    <reaction evidence="1">
        <text>[protein]-peptidylproline (omega=180) = [protein]-peptidylproline (omega=0)</text>
        <dbReference type="Rhea" id="RHEA:16237"/>
        <dbReference type="Rhea" id="RHEA-COMP:10747"/>
        <dbReference type="Rhea" id="RHEA-COMP:10748"/>
        <dbReference type="ChEBI" id="CHEBI:83833"/>
        <dbReference type="ChEBI" id="CHEBI:83834"/>
        <dbReference type="EC" id="5.2.1.8"/>
    </reaction>
</comment>
<keyword evidence="8" id="KW-1133">Transmembrane helix</keyword>
<keyword evidence="12" id="KW-1185">Reference proteome</keyword>
<evidence type="ECO:0000256" key="1">
    <source>
        <dbReference type="ARBA" id="ARBA00000971"/>
    </source>
</evidence>
<evidence type="ECO:0000256" key="2">
    <source>
        <dbReference type="ARBA" id="ARBA00013194"/>
    </source>
</evidence>
<evidence type="ECO:0000256" key="4">
    <source>
        <dbReference type="ARBA" id="ARBA00023110"/>
    </source>
</evidence>
<dbReference type="AlphaFoldDB" id="A0A9P1BF75"/>
<keyword evidence="8" id="KW-0472">Membrane</keyword>
<evidence type="ECO:0000256" key="3">
    <source>
        <dbReference type="ARBA" id="ARBA00022729"/>
    </source>
</evidence>
<dbReference type="PANTHER" id="PTHR47245:SF1">
    <property type="entry name" value="FOLDASE PROTEIN PRSA"/>
    <property type="match status" value="1"/>
</dbReference>
<dbReference type="Proteomes" id="UP001152797">
    <property type="component" value="Unassembled WGS sequence"/>
</dbReference>
<dbReference type="InterPro" id="IPR046357">
    <property type="entry name" value="PPIase_dom_sf"/>
</dbReference>
<comment type="caution">
    <text evidence="10">The sequence shown here is derived from an EMBL/GenBank/DDBJ whole genome shotgun (WGS) entry which is preliminary data.</text>
</comment>
<dbReference type="Gene3D" id="3.10.50.40">
    <property type="match status" value="2"/>
</dbReference>
<reference evidence="11" key="2">
    <citation type="submission" date="2024-04" db="EMBL/GenBank/DDBJ databases">
        <authorList>
            <person name="Chen Y."/>
            <person name="Shah S."/>
            <person name="Dougan E. K."/>
            <person name="Thang M."/>
            <person name="Chan C."/>
        </authorList>
    </citation>
    <scope>NUCLEOTIDE SEQUENCE [LARGE SCALE GENOMIC DNA]</scope>
</reference>
<feature type="domain" description="PpiC" evidence="9">
    <location>
        <begin position="449"/>
        <end position="542"/>
    </location>
</feature>
<dbReference type="Pfam" id="PF00639">
    <property type="entry name" value="Rotamase"/>
    <property type="match status" value="1"/>
</dbReference>
<keyword evidence="8" id="KW-0812">Transmembrane</keyword>
<dbReference type="InterPro" id="IPR050245">
    <property type="entry name" value="PrsA_foldase"/>
</dbReference>
<evidence type="ECO:0000256" key="7">
    <source>
        <dbReference type="SAM" id="MobiDB-lite"/>
    </source>
</evidence>
<accession>A0A9P1BF75</accession>
<evidence type="ECO:0000256" key="6">
    <source>
        <dbReference type="PROSITE-ProRule" id="PRU00278"/>
    </source>
</evidence>
<protein>
    <recommendedName>
        <fullName evidence="2">peptidylprolyl isomerase</fullName>
        <ecNumber evidence="2">5.2.1.8</ecNumber>
    </recommendedName>
</protein>
<name>A0A9P1BF75_9DINO</name>
<dbReference type="GO" id="GO:0003755">
    <property type="term" value="F:peptidyl-prolyl cis-trans isomerase activity"/>
    <property type="evidence" value="ECO:0007669"/>
    <property type="project" value="UniProtKB-KW"/>
</dbReference>
<dbReference type="EMBL" id="CAMXCT030000001">
    <property type="protein sequence ID" value="CAL4758892.1"/>
    <property type="molecule type" value="Genomic_DNA"/>
</dbReference>
<evidence type="ECO:0000313" key="12">
    <source>
        <dbReference type="Proteomes" id="UP001152797"/>
    </source>
</evidence>
<feature type="transmembrane region" description="Helical" evidence="8">
    <location>
        <begin position="16"/>
        <end position="36"/>
    </location>
</feature>
<feature type="domain" description="PpiC" evidence="9">
    <location>
        <begin position="182"/>
        <end position="272"/>
    </location>
</feature>
<keyword evidence="4 6" id="KW-0697">Rotamase</keyword>
<dbReference type="Pfam" id="PF13145">
    <property type="entry name" value="Rotamase_2"/>
    <property type="match status" value="1"/>
</dbReference>
<dbReference type="SUPFAM" id="SSF109998">
    <property type="entry name" value="Triger factor/SurA peptide-binding domain-like"/>
    <property type="match status" value="2"/>
</dbReference>
<dbReference type="SUPFAM" id="SSF54534">
    <property type="entry name" value="FKBP-like"/>
    <property type="match status" value="2"/>
</dbReference>
<dbReference type="EMBL" id="CAMXCT010000001">
    <property type="protein sequence ID" value="CAI3971580.1"/>
    <property type="molecule type" value="Genomic_DNA"/>
</dbReference>
<dbReference type="EMBL" id="CAMXCT020000001">
    <property type="protein sequence ID" value="CAL1124955.1"/>
    <property type="molecule type" value="Genomic_DNA"/>
</dbReference>
<proteinExistence type="predicted"/>
<dbReference type="EC" id="5.2.1.8" evidence="2"/>
<keyword evidence="5 6" id="KW-0413">Isomerase</keyword>
<evidence type="ECO:0000256" key="5">
    <source>
        <dbReference type="ARBA" id="ARBA00023235"/>
    </source>
</evidence>
<dbReference type="PROSITE" id="PS51257">
    <property type="entry name" value="PROKAR_LIPOPROTEIN"/>
    <property type="match status" value="1"/>
</dbReference>
<reference evidence="10" key="1">
    <citation type="submission" date="2022-10" db="EMBL/GenBank/DDBJ databases">
        <authorList>
            <person name="Chen Y."/>
            <person name="Dougan E. K."/>
            <person name="Chan C."/>
            <person name="Rhodes N."/>
            <person name="Thang M."/>
        </authorList>
    </citation>
    <scope>NUCLEOTIDE SEQUENCE</scope>
</reference>
<evidence type="ECO:0000313" key="11">
    <source>
        <dbReference type="EMBL" id="CAL1124955.1"/>
    </source>
</evidence>
<evidence type="ECO:0000256" key="8">
    <source>
        <dbReference type="SAM" id="Phobius"/>
    </source>
</evidence>
<dbReference type="PANTHER" id="PTHR47245">
    <property type="entry name" value="PEPTIDYLPROLYL ISOMERASE"/>
    <property type="match status" value="1"/>
</dbReference>
<dbReference type="InterPro" id="IPR000297">
    <property type="entry name" value="PPIase_PpiC"/>
</dbReference>
<gene>
    <name evidence="10" type="ORF">C1SCF055_LOCUS170</name>
</gene>
<feature type="region of interest" description="Disordered" evidence="7">
    <location>
        <begin position="593"/>
        <end position="628"/>
    </location>
</feature>
<evidence type="ECO:0000259" key="9">
    <source>
        <dbReference type="PROSITE" id="PS50198"/>
    </source>
</evidence>
<evidence type="ECO:0000313" key="10">
    <source>
        <dbReference type="EMBL" id="CAI3971580.1"/>
    </source>
</evidence>
<dbReference type="Gene3D" id="1.10.4030.10">
    <property type="entry name" value="Porin chaperone SurA, peptide-binding domain"/>
    <property type="match status" value="2"/>
</dbReference>
<sequence>MDRVESRPVIKRTWRLGLFIGSVLVLVACLGVRYAWRADEASAQSPSTASAPVAQSQPKLNIVALVNGEEISRNDLGRQCLWHFGEEVLESVVNRQLIEQHCQEMNIRVSEADVQAEIHRVAQSFGLPVDQWLKLLENDRQVGPRQYAQEIIWPKLALERLAAPALQVSQQELQEAFELQFGPSVQCRIIVTTDQASAQKAHAAAVANPDDFGNLAKSFSEDASASSKGLIQPIRKHMGDDVIEKAAFALQPNQISNPLVVGNQFVILKCERHYPAQNVNFEAVRERLTQAIRERKLGDEANKLLADLQAKAQVQNTFNDPQLQAQHPGVAAIVNGRNITMRELAEACIDRHGSEVLEGTIDRKLLEQACRSKNIQISQEDLNKEIARAAKSMGKDVDTWLAELKEQGVEMELYVHDTVWPTAALKKLVGTEVEVTDEDLQKGYEANYGPRVRCLAIVLNNQRQAQEVWEMARANPSKEYFGELAAQYSVEAGSKGLKGEVPPIQKHGGQPNLEKEAFGLKPGELSGLVHIGDNWIILHCLGRTTPTPVNFEDVRDEIFADLLEKKQRISMAKTFSGMQKVAKIDNFLDNTSTAHSRELSADLPASSQPQGPPVRRTTATEPAQRPKR</sequence>
<dbReference type="InterPro" id="IPR027304">
    <property type="entry name" value="Trigger_fact/SurA_dom_sf"/>
</dbReference>
<keyword evidence="3" id="KW-0732">Signal</keyword>